<feature type="domain" description="HTH lysR-type" evidence="5">
    <location>
        <begin position="1"/>
        <end position="58"/>
    </location>
</feature>
<comment type="caution">
    <text evidence="7">The sequence shown here is derived from an EMBL/GenBank/DDBJ whole genome shotgun (WGS) entry which is preliminary data.</text>
</comment>
<sequence length="304" mass="34409">MEIRNILTFLKVAGTQNFSKAAEQLGYSQSAVTIQIQQLEKELGTQLFERIGKRVYLTEKGQEFIGYASEIMRVTNEALTFAGEEHTTRGTLKIGGVESTCTALLPELLLQYHRLYPEVEVIIKSGATENLMDLAKSDEIDLIFTLDKKIYSSQWMCAAERVEDTIFVTSDRVFAQKSNIHLIQHLAKAAFLLTETGAAYRYELEQMLAEKEIEIVPVLEIGNTETIINLLKRGMGISFLPEFTVKEEIEKGVLFEIRTDLPGVKMYHQLLYHKNKWMTPQMKAFLDLVLAQPGFREKAGCAGT</sequence>
<dbReference type="EMBL" id="NIHW01000042">
    <property type="protein sequence ID" value="PLT83376.1"/>
    <property type="molecule type" value="Genomic_DNA"/>
</dbReference>
<reference evidence="6" key="2">
    <citation type="submission" date="2022-12" db="EMBL/GenBank/DDBJ databases">
        <title>Genome of R. gnavus strain RSHDN_123.</title>
        <authorList>
            <person name="Abdugheni R."/>
        </authorList>
    </citation>
    <scope>NUCLEOTIDE SEQUENCE</scope>
    <source>
        <strain evidence="6">RSHDN_123</strain>
    </source>
</reference>
<dbReference type="CDD" id="cd05466">
    <property type="entry name" value="PBP2_LTTR_substrate"/>
    <property type="match status" value="1"/>
</dbReference>
<gene>
    <name evidence="7" type="ORF">CDL18_08485</name>
    <name evidence="8" type="ORF">CDL20_13400</name>
    <name evidence="6" type="ORF">O8D18_10700</name>
</gene>
<keyword evidence="4" id="KW-0804">Transcription</keyword>
<dbReference type="GO" id="GO:0000976">
    <property type="term" value="F:transcription cis-regulatory region binding"/>
    <property type="evidence" value="ECO:0007669"/>
    <property type="project" value="TreeGrafter"/>
</dbReference>
<comment type="similarity">
    <text evidence="1">Belongs to the LysR transcriptional regulatory family.</text>
</comment>
<evidence type="ECO:0000313" key="9">
    <source>
        <dbReference type="Proteomes" id="UP000234840"/>
    </source>
</evidence>
<dbReference type="Gene3D" id="1.10.10.10">
    <property type="entry name" value="Winged helix-like DNA-binding domain superfamily/Winged helix DNA-binding domain"/>
    <property type="match status" value="1"/>
</dbReference>
<dbReference type="PRINTS" id="PR00039">
    <property type="entry name" value="HTHLYSR"/>
</dbReference>
<name>A0A2N5NHV8_MEDGN</name>
<evidence type="ECO:0000256" key="3">
    <source>
        <dbReference type="ARBA" id="ARBA00023125"/>
    </source>
</evidence>
<reference evidence="9 10" key="1">
    <citation type="journal article" date="2017" name="Genome Med.">
        <title>A novel Ruminococcus gnavus clade enriched in inflammatory bowel disease patients.</title>
        <authorList>
            <person name="Hall A.B."/>
            <person name="Yassour M."/>
            <person name="Sauk J."/>
            <person name="Garner A."/>
            <person name="Jiang X."/>
            <person name="Arthur T."/>
            <person name="Lagoudas G.K."/>
            <person name="Vatanen T."/>
            <person name="Fornelos N."/>
            <person name="Wilson R."/>
            <person name="Bertha M."/>
            <person name="Cohen M."/>
            <person name="Garber J."/>
            <person name="Khalili H."/>
            <person name="Gevers D."/>
            <person name="Ananthakrishnan A.N."/>
            <person name="Kugathasan S."/>
            <person name="Lander E.S."/>
            <person name="Blainey P."/>
            <person name="Vlamakis H."/>
            <person name="Xavier R.J."/>
            <person name="Huttenhower C."/>
        </authorList>
    </citation>
    <scope>NUCLEOTIDE SEQUENCE [LARGE SCALE GENOMIC DNA]</scope>
    <source>
        <strain evidence="7 10">RJX1118</strain>
        <strain evidence="8 9">RJX1128</strain>
    </source>
</reference>
<evidence type="ECO:0000256" key="2">
    <source>
        <dbReference type="ARBA" id="ARBA00023015"/>
    </source>
</evidence>
<accession>A0A2N5NHV8</accession>
<dbReference type="Pfam" id="PF03466">
    <property type="entry name" value="LysR_substrate"/>
    <property type="match status" value="1"/>
</dbReference>
<dbReference type="GO" id="GO:0003700">
    <property type="term" value="F:DNA-binding transcription factor activity"/>
    <property type="evidence" value="ECO:0007669"/>
    <property type="project" value="InterPro"/>
</dbReference>
<keyword evidence="3" id="KW-0238">DNA-binding</keyword>
<dbReference type="InterPro" id="IPR000847">
    <property type="entry name" value="LysR_HTH_N"/>
</dbReference>
<dbReference type="Pfam" id="PF00126">
    <property type="entry name" value="HTH_1"/>
    <property type="match status" value="1"/>
</dbReference>
<dbReference type="EMBL" id="NIHM01000010">
    <property type="protein sequence ID" value="PLT54957.1"/>
    <property type="molecule type" value="Genomic_DNA"/>
</dbReference>
<evidence type="ECO:0000313" key="6">
    <source>
        <dbReference type="EMBL" id="MCZ7694503.1"/>
    </source>
</evidence>
<dbReference type="PANTHER" id="PTHR30126">
    <property type="entry name" value="HTH-TYPE TRANSCRIPTIONAL REGULATOR"/>
    <property type="match status" value="1"/>
</dbReference>
<evidence type="ECO:0000256" key="4">
    <source>
        <dbReference type="ARBA" id="ARBA00023163"/>
    </source>
</evidence>
<dbReference type="InterPro" id="IPR036388">
    <property type="entry name" value="WH-like_DNA-bd_sf"/>
</dbReference>
<dbReference type="PROSITE" id="PS50931">
    <property type="entry name" value="HTH_LYSR"/>
    <property type="match status" value="1"/>
</dbReference>
<dbReference type="InterPro" id="IPR005119">
    <property type="entry name" value="LysR_subst-bd"/>
</dbReference>
<organism evidence="7 10">
    <name type="scientific">Mediterraneibacter gnavus</name>
    <name type="common">Ruminococcus gnavus</name>
    <dbReference type="NCBI Taxonomy" id="33038"/>
    <lineage>
        <taxon>Bacteria</taxon>
        <taxon>Bacillati</taxon>
        <taxon>Bacillota</taxon>
        <taxon>Clostridia</taxon>
        <taxon>Lachnospirales</taxon>
        <taxon>Lachnospiraceae</taxon>
        <taxon>Mediterraneibacter</taxon>
    </lineage>
</organism>
<dbReference type="Proteomes" id="UP000234849">
    <property type="component" value="Unassembled WGS sequence"/>
</dbReference>
<dbReference type="InterPro" id="IPR036390">
    <property type="entry name" value="WH_DNA-bd_sf"/>
</dbReference>
<keyword evidence="2" id="KW-0805">Transcription regulation</keyword>
<dbReference type="Proteomes" id="UP000234840">
    <property type="component" value="Unassembled WGS sequence"/>
</dbReference>
<dbReference type="Gene3D" id="3.40.190.290">
    <property type="match status" value="1"/>
</dbReference>
<evidence type="ECO:0000256" key="1">
    <source>
        <dbReference type="ARBA" id="ARBA00009437"/>
    </source>
</evidence>
<evidence type="ECO:0000313" key="10">
    <source>
        <dbReference type="Proteomes" id="UP000234849"/>
    </source>
</evidence>
<evidence type="ECO:0000313" key="8">
    <source>
        <dbReference type="EMBL" id="PLT83376.1"/>
    </source>
</evidence>
<proteinExistence type="inferred from homology"/>
<dbReference type="SUPFAM" id="SSF53850">
    <property type="entry name" value="Periplasmic binding protein-like II"/>
    <property type="match status" value="1"/>
</dbReference>
<dbReference type="AlphaFoldDB" id="A0A2N5NHV8"/>
<dbReference type="EMBL" id="JAPZED010000011">
    <property type="protein sequence ID" value="MCZ7694503.1"/>
    <property type="molecule type" value="Genomic_DNA"/>
</dbReference>
<dbReference type="RefSeq" id="WP_101879679.1">
    <property type="nucleotide sequence ID" value="NZ_CACRUK010000002.1"/>
</dbReference>
<evidence type="ECO:0000313" key="7">
    <source>
        <dbReference type="EMBL" id="PLT54957.1"/>
    </source>
</evidence>
<dbReference type="SUPFAM" id="SSF46785">
    <property type="entry name" value="Winged helix' DNA-binding domain"/>
    <property type="match status" value="1"/>
</dbReference>
<protein>
    <submittedName>
        <fullName evidence="7">LysR family transcriptional regulator</fullName>
    </submittedName>
</protein>
<dbReference type="PANTHER" id="PTHR30126:SF100">
    <property type="entry name" value="LYSR-FAMILY TRANSCRIPTIONAL REGULATOR"/>
    <property type="match status" value="1"/>
</dbReference>
<dbReference type="FunFam" id="1.10.10.10:FF:000001">
    <property type="entry name" value="LysR family transcriptional regulator"/>
    <property type="match status" value="1"/>
</dbReference>
<evidence type="ECO:0000259" key="5">
    <source>
        <dbReference type="PROSITE" id="PS50931"/>
    </source>
</evidence>
<dbReference type="Proteomes" id="UP001148455">
    <property type="component" value="Unassembled WGS sequence"/>
</dbReference>